<keyword evidence="1" id="KW-0547">Nucleotide-binding</keyword>
<protein>
    <submittedName>
        <fullName evidence="1">ATP-binding protein</fullName>
    </submittedName>
</protein>
<gene>
    <name evidence="1" type="ORF">VSQ78_24910</name>
</gene>
<dbReference type="Gene3D" id="3.40.50.300">
    <property type="entry name" value="P-loop containing nucleotide triphosphate hydrolases"/>
    <property type="match status" value="1"/>
</dbReference>
<evidence type="ECO:0000313" key="1">
    <source>
        <dbReference type="EMBL" id="MFB8770954.1"/>
    </source>
</evidence>
<name>A0ABV5E279_9ACTN</name>
<organism evidence="1 2">
    <name type="scientific">Nocardiopsis alba</name>
    <dbReference type="NCBI Taxonomy" id="53437"/>
    <lineage>
        <taxon>Bacteria</taxon>
        <taxon>Bacillati</taxon>
        <taxon>Actinomycetota</taxon>
        <taxon>Actinomycetes</taxon>
        <taxon>Streptosporangiales</taxon>
        <taxon>Nocardiopsidaceae</taxon>
        <taxon>Nocardiopsis</taxon>
    </lineage>
</organism>
<dbReference type="InterPro" id="IPR027417">
    <property type="entry name" value="P-loop_NTPase"/>
</dbReference>
<dbReference type="SUPFAM" id="SSF52540">
    <property type="entry name" value="P-loop containing nucleoside triphosphate hydrolases"/>
    <property type="match status" value="1"/>
</dbReference>
<dbReference type="PANTHER" id="PTHR34704:SF2">
    <property type="entry name" value="ATPASE"/>
    <property type="match status" value="1"/>
</dbReference>
<proteinExistence type="predicted"/>
<comment type="caution">
    <text evidence="1">The sequence shown here is derived from an EMBL/GenBank/DDBJ whole genome shotgun (WGS) entry which is preliminary data.</text>
</comment>
<dbReference type="Proteomes" id="UP001585053">
    <property type="component" value="Unassembled WGS sequence"/>
</dbReference>
<dbReference type="GO" id="GO:0005524">
    <property type="term" value="F:ATP binding"/>
    <property type="evidence" value="ECO:0007669"/>
    <property type="project" value="UniProtKB-KW"/>
</dbReference>
<evidence type="ECO:0000313" key="2">
    <source>
        <dbReference type="Proteomes" id="UP001585053"/>
    </source>
</evidence>
<keyword evidence="1" id="KW-0067">ATP-binding</keyword>
<reference evidence="1 2" key="1">
    <citation type="submission" date="2024-01" db="EMBL/GenBank/DDBJ databases">
        <title>Genome mining of biosynthetic gene clusters to explore secondary metabolites of Streptomyces sp.</title>
        <authorList>
            <person name="Baig A."/>
            <person name="Ajitkumar Shintre N."/>
            <person name="Kumar H."/>
            <person name="Anbarasu A."/>
            <person name="Ramaiah S."/>
        </authorList>
    </citation>
    <scope>NUCLEOTIDE SEQUENCE [LARGE SCALE GENOMIC DNA]</scope>
    <source>
        <strain evidence="1 2">A01</strain>
    </source>
</reference>
<dbReference type="RefSeq" id="WP_376737872.1">
    <property type="nucleotide sequence ID" value="NZ_JAYMRS010000016.1"/>
</dbReference>
<dbReference type="EMBL" id="JAYMRS010000016">
    <property type="protein sequence ID" value="MFB8770954.1"/>
    <property type="molecule type" value="Genomic_DNA"/>
</dbReference>
<sequence length="491" mass="54841">MRKPSEMFDRDYEWSALSRFITDEQPGATLGVVSGRRRQGKTFLLDAACRAEEGFYFGATEATDTESLRRISAALTAHVRPPTPYHFADWSEVVDSLLALGAERPVPVVIDEFPYLVKANPELPSIIQEAFRPLREQRASSRTRMLLCGSALSFMGRLLSGNAPLRGRAGLELVVRPLDHRLAAEFWDITDPHLAMKVNAIVGGTPAYRREFARGDSPSGPEDFDDWVVRTVLNPETPLFREARYLLAEEPDLRDTALYLSVLGAVADGNATRGGIASHMERKATDITHPINVLEDAGLLHKDSDAFRENRPTYRISEPLIAFYHAIMRPVWDQLERPGSASRVWQASRRRFVSKVLGPHFEQVCREWALHHADPDLLGGLPARVGHGIVHDTRARTGHEVDVAIVGIPDGSRRPPLLGIGEAKWNDTMGAAHIERLRHIRELIARGGRYDTERTRLFCFSGGGFNDKARAEAETSHDIRLIDLPTLYGRA</sequence>
<dbReference type="PANTHER" id="PTHR34704">
    <property type="entry name" value="ATPASE"/>
    <property type="match status" value="1"/>
</dbReference>
<keyword evidence="2" id="KW-1185">Reference proteome</keyword>
<accession>A0ABV5E279</accession>